<feature type="region of interest" description="Disordered" evidence="1">
    <location>
        <begin position="468"/>
        <end position="525"/>
    </location>
</feature>
<gene>
    <name evidence="2" type="primary">8</name>
    <name evidence="2" type="ORF">SEA_JUMBO_8</name>
</gene>
<accession>A0A1B3B0J7</accession>
<evidence type="ECO:0000313" key="2">
    <source>
        <dbReference type="EMBL" id="AOE44522.1"/>
    </source>
</evidence>
<keyword evidence="3" id="KW-1185">Reference proteome</keyword>
<dbReference type="KEGG" id="vg:29067904"/>
<dbReference type="EMBL" id="KX557281">
    <property type="protein sequence ID" value="AOE44522.1"/>
    <property type="molecule type" value="Genomic_DNA"/>
</dbReference>
<dbReference type="InterPro" id="IPR009279">
    <property type="entry name" value="Portal_Mu"/>
</dbReference>
<organism evidence="2 3">
    <name type="scientific">Gordonia phage Jumbo</name>
    <dbReference type="NCBI Taxonomy" id="1887650"/>
    <lineage>
        <taxon>Viruses</taxon>
        <taxon>Duplodnaviria</taxon>
        <taxon>Heunggongvirae</taxon>
        <taxon>Uroviricota</taxon>
        <taxon>Caudoviricetes</taxon>
        <taxon>Gorjumvirus</taxon>
        <taxon>Gorjumvirus jumbo</taxon>
    </lineage>
</organism>
<evidence type="ECO:0000256" key="1">
    <source>
        <dbReference type="SAM" id="MobiDB-lite"/>
    </source>
</evidence>
<reference evidence="3" key="1">
    <citation type="submission" date="2016-07" db="EMBL/GenBank/DDBJ databases">
        <authorList>
            <person name="Florea S."/>
            <person name="Webb J.S."/>
            <person name="Jaromczyk J."/>
            <person name="Schardl C.L."/>
        </authorList>
    </citation>
    <scope>NUCLEOTIDE SEQUENCE [LARGE SCALE GENOMIC DNA]</scope>
</reference>
<dbReference type="GeneID" id="29067904"/>
<dbReference type="Proteomes" id="UP000203357">
    <property type="component" value="Segment"/>
</dbReference>
<proteinExistence type="predicted"/>
<dbReference type="OrthoDB" id="2733at10239"/>
<protein>
    <submittedName>
        <fullName evidence="2">Portal protein</fullName>
    </submittedName>
</protein>
<sequence>MTGLVDRYGNPLSSANFARPKKDTSADPIISSGEIAPGWNVERKRYGYTIPFGGTLAFDTSKLTLSDYRAMRDHYQVNSSFGILSFMIHQMDWRVAGDRKDIATRVEDNLRDIWPSLVRSMSQAFWAGFAPNATQWENDGANGKVTLTKIKDLPPEECEVKWKQVPAAGDTGNGGVSNRTPIDQPQEGTLIQIREKLGGNHKGTAKIFDGIIQHGYPNIPVGNSFWYPMQMEYGNYYGKKLLNTAYQSWFFSLLIHMYSNRYFERFGEPTPIARAPYDEEIDVNGQSVKGHKLMQTLARQFRSGAAVVLPNNRVMNGTEDTNMFEYDMEFLESQMRGADFDRYLQRLDEEIALSLFTPILLNRTGSGGSFNLGVTHMQLFQWQVNAIVSDMVQYINKYIISPMVRLNFPGYKGPLPRMVFRSQGRTDPETLRAVVLEVVRAGAAKPDLVELGDALGLKLEEIEQIIEPPQEPGNDPNNPQPEDKPVDDKPGGPRNGNTKTPDERSGRPERSRAPKGSEKRGKLAAGMADRVRQQFMAGNAEPDVGYWSQWRNLLLDNFGVEDAGIIESAYDRTVRNIDRAYSSLRGAGIADPEIVMGVIKDTVEENLQGVISNDSYVESKA</sequence>
<feature type="compositionally biased region" description="Basic and acidic residues" evidence="1">
    <location>
        <begin position="500"/>
        <end position="521"/>
    </location>
</feature>
<feature type="compositionally biased region" description="Basic and acidic residues" evidence="1">
    <location>
        <begin position="481"/>
        <end position="491"/>
    </location>
</feature>
<dbReference type="RefSeq" id="YP_009290973.1">
    <property type="nucleotide sequence ID" value="NC_031109.1"/>
</dbReference>
<name>A0A1B3B0J7_9CAUD</name>
<evidence type="ECO:0000313" key="3">
    <source>
        <dbReference type="Proteomes" id="UP000203357"/>
    </source>
</evidence>
<dbReference type="Pfam" id="PF06074">
    <property type="entry name" value="Portal_Mu"/>
    <property type="match status" value="1"/>
</dbReference>